<evidence type="ECO:0000313" key="2">
    <source>
        <dbReference type="Proteomes" id="UP000681155"/>
    </source>
</evidence>
<gene>
    <name evidence="1" type="ORF">KJF94_09065</name>
</gene>
<keyword evidence="2" id="KW-1185">Reference proteome</keyword>
<dbReference type="EMBL" id="CP075566">
    <property type="protein sequence ID" value="QVW25676.1"/>
    <property type="molecule type" value="Genomic_DNA"/>
</dbReference>
<dbReference type="RefSeq" id="WP_214382733.1">
    <property type="nucleotide sequence ID" value="NZ_CP075566.1"/>
</dbReference>
<evidence type="ECO:0000313" key="1">
    <source>
        <dbReference type="EMBL" id="QVW25676.1"/>
    </source>
</evidence>
<dbReference type="Proteomes" id="UP000681155">
    <property type="component" value="Chromosome"/>
</dbReference>
<sequence>MSPVNWNAPIVPGVTLAGVELGIDLVGFKTSLKNFCIDSAGGLYKFPGAPVLFLDVTEQSGRIYFKFSIADLALTGWYLQFPDSKIVLSETRALVVGFSDGKAFNISVWMFDYFDSLGNEKFTYSYQGCLPEGIRLGSKIGDAASCYDLVFDEAEEWFYTKSGGVIFGGGGIGDLEESKDQLVFMIMLV</sequence>
<protein>
    <submittedName>
        <fullName evidence="1">Uncharacterized protein</fullName>
    </submittedName>
</protein>
<organism evidence="1 2">
    <name type="scientific">Pseudomonas hormoni</name>
    <dbReference type="NCBI Taxonomy" id="3093767"/>
    <lineage>
        <taxon>Bacteria</taxon>
        <taxon>Pseudomonadati</taxon>
        <taxon>Pseudomonadota</taxon>
        <taxon>Gammaproteobacteria</taxon>
        <taxon>Pseudomonadales</taxon>
        <taxon>Pseudomonadaceae</taxon>
        <taxon>Pseudomonas</taxon>
    </lineage>
</organism>
<proteinExistence type="predicted"/>
<name>A0ABX8F2T6_9PSED</name>
<reference evidence="1 2" key="1">
    <citation type="submission" date="2021-05" db="EMBL/GenBank/DDBJ databases">
        <title>Complete genome of the cytokinin-producing biocontrol strain Pseudomonas fluorescens G20-18.</title>
        <authorList>
            <person name="Nielsen T.K."/>
            <person name="Mekureyaw M.F."/>
            <person name="Hansen L.H."/>
            <person name="Nicolaisen M.H."/>
            <person name="Roitsch T.G."/>
            <person name="Hennessy R.C."/>
        </authorList>
    </citation>
    <scope>NUCLEOTIDE SEQUENCE [LARGE SCALE GENOMIC DNA]</scope>
    <source>
        <strain evidence="1 2">G20-18</strain>
    </source>
</reference>
<accession>A0ABX8F2T6</accession>